<dbReference type="InterPro" id="IPR036429">
    <property type="entry name" value="SpoA-like_sf"/>
</dbReference>
<dbReference type="Proteomes" id="UP000475582">
    <property type="component" value="Unassembled WGS sequence"/>
</dbReference>
<dbReference type="Pfam" id="PF01052">
    <property type="entry name" value="FliMN_C"/>
    <property type="match status" value="1"/>
</dbReference>
<accession>A0A6L6PQY6</accession>
<keyword evidence="3" id="KW-1185">Reference proteome</keyword>
<feature type="domain" description="Flagellar motor switch protein FliN-like C-terminal" evidence="1">
    <location>
        <begin position="189"/>
        <end position="255"/>
    </location>
</feature>
<dbReference type="OrthoDB" id="8779584at2"/>
<dbReference type="AlphaFoldDB" id="A0A6L6PQY6"/>
<protein>
    <recommendedName>
        <fullName evidence="1">Flagellar motor switch protein FliN-like C-terminal domain-containing protein</fullName>
    </recommendedName>
</protein>
<evidence type="ECO:0000259" key="1">
    <source>
        <dbReference type="Pfam" id="PF01052"/>
    </source>
</evidence>
<comment type="caution">
    <text evidence="2">The sequence shown here is derived from an EMBL/GenBank/DDBJ whole genome shotgun (WGS) entry which is preliminary data.</text>
</comment>
<dbReference type="SUPFAM" id="SSF101801">
    <property type="entry name" value="Surface presentation of antigens (SPOA)"/>
    <property type="match status" value="1"/>
</dbReference>
<dbReference type="EMBL" id="WNKY01000057">
    <property type="protein sequence ID" value="MTV41463.1"/>
    <property type="molecule type" value="Genomic_DNA"/>
</dbReference>
<dbReference type="Gene3D" id="2.30.330.10">
    <property type="entry name" value="SpoA-like"/>
    <property type="match status" value="1"/>
</dbReference>
<name>A0A6L6PQY6_9BURK</name>
<dbReference type="InterPro" id="IPR001543">
    <property type="entry name" value="FliN-like_C"/>
</dbReference>
<reference evidence="2 3" key="1">
    <citation type="submission" date="2019-11" db="EMBL/GenBank/DDBJ databases">
        <title>Type strains purchased from KCTC, JCM and DSMZ.</title>
        <authorList>
            <person name="Lu H."/>
        </authorList>
    </citation>
    <scope>NUCLEOTIDE SEQUENCE [LARGE SCALE GENOMIC DNA]</scope>
    <source>
        <strain evidence="2 3">KCTC 22382</strain>
    </source>
</reference>
<sequence length="268" mass="28569">MRHQPYALLGASLLERVHRAADAAIERWCGDWGAARGDLVLECVRAWDGAQQLPAQATWRAPWADGDASVAQAWEADMPAQVQRLLFGADRQYAPVAMAAPIAADAGRAAWRDLHRALLSALLPAGVAAGDDSAPPPADWRYASGAVLLVLRVAKQACFLLLNHAAVLRHAEPAQGVVPLASLNYTALLGDLPLKLPVRLGSAQVDLGSLVRLAVGDVIRLDTLADRALTVRSHAGTALFDGYLGRVDDNMALELAPLELNDGVKHEQ</sequence>
<gene>
    <name evidence="2" type="ORF">GM676_28315</name>
</gene>
<evidence type="ECO:0000313" key="3">
    <source>
        <dbReference type="Proteomes" id="UP000475582"/>
    </source>
</evidence>
<evidence type="ECO:0000313" key="2">
    <source>
        <dbReference type="EMBL" id="MTV41463.1"/>
    </source>
</evidence>
<dbReference type="RefSeq" id="WP_155467650.1">
    <property type="nucleotide sequence ID" value="NZ_WNKY01000057.1"/>
</dbReference>
<organism evidence="2 3">
    <name type="scientific">Duganella radicis</name>
    <dbReference type="NCBI Taxonomy" id="551988"/>
    <lineage>
        <taxon>Bacteria</taxon>
        <taxon>Pseudomonadati</taxon>
        <taxon>Pseudomonadota</taxon>
        <taxon>Betaproteobacteria</taxon>
        <taxon>Burkholderiales</taxon>
        <taxon>Oxalobacteraceae</taxon>
        <taxon>Telluria group</taxon>
        <taxon>Duganella</taxon>
    </lineage>
</organism>
<proteinExistence type="predicted"/>